<dbReference type="InterPro" id="IPR007197">
    <property type="entry name" value="rSAM"/>
</dbReference>
<evidence type="ECO:0000256" key="4">
    <source>
        <dbReference type="ARBA" id="ARBA00023004"/>
    </source>
</evidence>
<sequence>MRWDARRLDADDESLLPGMPSLRGLLRSVEVPEFPGVTMHEVLCRSALNPVPEGSRMPFSHTINPYRGCLHQCVYCLAGDTRILMADGSQRPISELRVGDRIIGTERRGTYRHYVETEVLAHWGTVKPAHRVTLADGTELTASGDHRFLTRRGWKYVTGTTSGRERRPHLTTNDELMGFGRTGVSLVVCAEYRRGYLAGMIRGDGHLGVDHHERPGRTHDDHHRFRLALVDEEGLDRTQAFLAEEGIRTDRFDFAGAVGARRAIRAIRASSSAAVGRIADLVAWPGQPTAAWQRGFLAGIFDAEGSRSGGALRVSNTDPEILERTRNALSGLDFDAVVEDRRRDDGLATVRVRGGLREHMRFVHLVDPAIRRRCGVEGIAVESDAALQVVDLQALGLEMPMFDITTGTGDFVADGVISHNCFARSTHEWLDLDAGRDFDTQIVVKTNLVEVLRRELAKPSWKRRHVALGTNTDPYQRAEGRYRLMPGVIRALADSGTPLSILTKGTLARRDLPLLAGAAKDVPVGFGVSLAVWDDDLHASLEPGVPSPRARLDLVRAVTDAGLPCGVFLAPVLPGLTDRQSDLDTALGAIAEAGATGVTVVPLHLRPGAREWFSAWLTREHPSLVGRYRQLYRGGAYVPAEYRAWLAERVTPLLRRHGLDGRPGGAARGAEASSGVPGDDEAAFPAGSLPPARDATERPRGARARKARAGDVPGQLALI</sequence>
<dbReference type="Gene3D" id="2.170.16.10">
    <property type="entry name" value="Hedgehog/Intein (Hint) domain"/>
    <property type="match status" value="1"/>
</dbReference>
<dbReference type="InterPro" id="IPR006142">
    <property type="entry name" value="INTEIN"/>
</dbReference>
<evidence type="ECO:0000256" key="6">
    <source>
        <dbReference type="SAM" id="MobiDB-lite"/>
    </source>
</evidence>
<dbReference type="GO" id="GO:0046872">
    <property type="term" value="F:metal ion binding"/>
    <property type="evidence" value="ECO:0007669"/>
    <property type="project" value="UniProtKB-KW"/>
</dbReference>
<feature type="region of interest" description="Disordered" evidence="6">
    <location>
        <begin position="660"/>
        <end position="719"/>
    </location>
</feature>
<dbReference type="SUPFAM" id="SSF102114">
    <property type="entry name" value="Radical SAM enzymes"/>
    <property type="match status" value="1"/>
</dbReference>
<dbReference type="EMBL" id="FPBA01000004">
    <property type="protein sequence ID" value="SFT56252.1"/>
    <property type="molecule type" value="Genomic_DNA"/>
</dbReference>
<dbReference type="GO" id="GO:0016539">
    <property type="term" value="P:intein-mediated protein splicing"/>
    <property type="evidence" value="ECO:0007669"/>
    <property type="project" value="InterPro"/>
</dbReference>
<keyword evidence="3" id="KW-0651">Protein splicing</keyword>
<dbReference type="InterPro" id="IPR058240">
    <property type="entry name" value="rSAM_sf"/>
</dbReference>
<keyword evidence="9" id="KW-1185">Reference proteome</keyword>
<dbReference type="NCBIfam" id="TIGR01445">
    <property type="entry name" value="intein_Nterm"/>
    <property type="match status" value="1"/>
</dbReference>
<dbReference type="InterPro" id="IPR027434">
    <property type="entry name" value="Homing_endonucl"/>
</dbReference>
<dbReference type="PROSITE" id="PS50817">
    <property type="entry name" value="INTEIN_N_TER"/>
    <property type="match status" value="1"/>
</dbReference>
<dbReference type="InterPro" id="IPR030934">
    <property type="entry name" value="Intein_C"/>
</dbReference>
<organism evidence="8 9">
    <name type="scientific">Geodermatophilus amargosae</name>
    <dbReference type="NCBI Taxonomy" id="1296565"/>
    <lineage>
        <taxon>Bacteria</taxon>
        <taxon>Bacillati</taxon>
        <taxon>Actinomycetota</taxon>
        <taxon>Actinomycetes</taxon>
        <taxon>Geodermatophilales</taxon>
        <taxon>Geodermatophilaceae</taxon>
        <taxon>Geodermatophilus</taxon>
    </lineage>
</organism>
<dbReference type="Gene3D" id="3.80.30.30">
    <property type="match status" value="1"/>
</dbReference>
<evidence type="ECO:0000313" key="9">
    <source>
        <dbReference type="Proteomes" id="UP000199546"/>
    </source>
</evidence>
<dbReference type="NCBIfam" id="NF038136">
    <property type="entry name" value="rSAM_Rv_intein"/>
    <property type="match status" value="1"/>
</dbReference>
<dbReference type="PRINTS" id="PR00379">
    <property type="entry name" value="INTEIN"/>
</dbReference>
<reference evidence="9" key="1">
    <citation type="submission" date="2016-10" db="EMBL/GenBank/DDBJ databases">
        <authorList>
            <person name="Varghese N."/>
            <person name="Submissions S."/>
        </authorList>
    </citation>
    <scope>NUCLEOTIDE SEQUENCE [LARGE SCALE GENOMIC DNA]</scope>
    <source>
        <strain evidence="9">DSM 46136</strain>
    </source>
</reference>
<keyword evidence="4" id="KW-0408">Iron</keyword>
<dbReference type="InterPro" id="IPR003587">
    <property type="entry name" value="Hint_dom_N"/>
</dbReference>
<dbReference type="InterPro" id="IPR036844">
    <property type="entry name" value="Hint_dom_sf"/>
</dbReference>
<dbReference type="SUPFAM" id="SSF51294">
    <property type="entry name" value="Hedgehog/intein (Hint) domain"/>
    <property type="match status" value="1"/>
</dbReference>
<dbReference type="AlphaFoldDB" id="A0A1I6Z0Q2"/>
<keyword evidence="2" id="KW-0068">Autocatalytic cleavage</keyword>
<protein>
    <submittedName>
        <fullName evidence="8">Intein N-terminal splicing region</fullName>
    </submittedName>
</protein>
<dbReference type="OrthoDB" id="9785699at2"/>
<evidence type="ECO:0000313" key="8">
    <source>
        <dbReference type="EMBL" id="SFT56252.1"/>
    </source>
</evidence>
<accession>A0A1I6Z0Q2</accession>
<dbReference type="NCBIfam" id="NF038135">
    <property type="entry name" value="rSAM_Rv2578c"/>
    <property type="match status" value="1"/>
</dbReference>
<evidence type="ECO:0000256" key="2">
    <source>
        <dbReference type="ARBA" id="ARBA00022813"/>
    </source>
</evidence>
<dbReference type="CDD" id="cd01335">
    <property type="entry name" value="Radical_SAM"/>
    <property type="match status" value="1"/>
</dbReference>
<gene>
    <name evidence="8" type="ORF">SAMN05660657_01556</name>
</gene>
<dbReference type="GO" id="GO:0004519">
    <property type="term" value="F:endonuclease activity"/>
    <property type="evidence" value="ECO:0007669"/>
    <property type="project" value="InterPro"/>
</dbReference>
<dbReference type="SUPFAM" id="SSF55608">
    <property type="entry name" value="Homing endonucleases"/>
    <property type="match status" value="1"/>
</dbReference>
<keyword evidence="5" id="KW-0411">Iron-sulfur</keyword>
<keyword evidence="1" id="KW-0479">Metal-binding</keyword>
<dbReference type="InterPro" id="IPR040086">
    <property type="entry name" value="MJ0683-like"/>
</dbReference>
<dbReference type="Pfam" id="PF04055">
    <property type="entry name" value="Radical_SAM"/>
    <property type="match status" value="1"/>
</dbReference>
<dbReference type="PROSITE" id="PS50818">
    <property type="entry name" value="INTEIN_C_TER"/>
    <property type="match status" value="1"/>
</dbReference>
<feature type="domain" description="Hint" evidence="7">
    <location>
        <begin position="74"/>
        <end position="180"/>
    </location>
</feature>
<dbReference type="RefSeq" id="WP_139245738.1">
    <property type="nucleotide sequence ID" value="NZ_FPBA01000004.1"/>
</dbReference>
<dbReference type="Proteomes" id="UP000199546">
    <property type="component" value="Unassembled WGS sequence"/>
</dbReference>
<dbReference type="Pfam" id="PF14528">
    <property type="entry name" value="LAGLIDADG_3"/>
    <property type="match status" value="1"/>
</dbReference>
<dbReference type="InterPro" id="IPR004860">
    <property type="entry name" value="LAGLIDADG_dom"/>
</dbReference>
<evidence type="ECO:0000256" key="3">
    <source>
        <dbReference type="ARBA" id="ARBA00023000"/>
    </source>
</evidence>
<proteinExistence type="predicted"/>
<dbReference type="GO" id="GO:0051536">
    <property type="term" value="F:iron-sulfur cluster binding"/>
    <property type="evidence" value="ECO:0007669"/>
    <property type="project" value="UniProtKB-KW"/>
</dbReference>
<evidence type="ECO:0000259" key="7">
    <source>
        <dbReference type="SMART" id="SM00306"/>
    </source>
</evidence>
<dbReference type="SMART" id="SM00306">
    <property type="entry name" value="HintN"/>
    <property type="match status" value="1"/>
</dbReference>
<dbReference type="PANTHER" id="PTHR43432">
    <property type="entry name" value="SLR0285 PROTEIN"/>
    <property type="match status" value="1"/>
</dbReference>
<name>A0A1I6Z0Q2_9ACTN</name>
<dbReference type="PANTHER" id="PTHR43432:SF3">
    <property type="entry name" value="SLR0285 PROTEIN"/>
    <property type="match status" value="1"/>
</dbReference>
<evidence type="ECO:0000256" key="1">
    <source>
        <dbReference type="ARBA" id="ARBA00022723"/>
    </source>
</evidence>
<dbReference type="STRING" id="1296565.SAMN05660657_01556"/>
<dbReference type="InterPro" id="IPR006141">
    <property type="entry name" value="Intein_N"/>
</dbReference>
<dbReference type="CDD" id="cd00081">
    <property type="entry name" value="Hint"/>
    <property type="match status" value="1"/>
</dbReference>
<evidence type="ECO:0000256" key="5">
    <source>
        <dbReference type="ARBA" id="ARBA00023014"/>
    </source>
</evidence>